<proteinExistence type="predicted"/>
<dbReference type="AlphaFoldDB" id="A0A0G1HIC5"/>
<keyword evidence="1" id="KW-0812">Transmembrane</keyword>
<name>A0A0G1HIC5_9BACT</name>
<evidence type="ECO:0000256" key="1">
    <source>
        <dbReference type="SAM" id="Phobius"/>
    </source>
</evidence>
<sequence>MVLWAVKVLTPFWVAMYIILLRGVSGLIFVPLVLYLGIWGAALVAILIYGIWGTIFYLLLLQAKSFDKVNEYIIRLLEKKDWKIFVWLRKKLENRNGLQISSGWIALVFVIESPLTGVPLIRMKYPRKIWWLGIIWVWIGALIEVTTWFVPLYGGGMEIFKMIVAFVT</sequence>
<feature type="transmembrane region" description="Helical" evidence="1">
    <location>
        <begin position="12"/>
        <end position="32"/>
    </location>
</feature>
<feature type="transmembrane region" description="Helical" evidence="1">
    <location>
        <begin position="129"/>
        <end position="153"/>
    </location>
</feature>
<dbReference type="EMBL" id="LCHZ01000010">
    <property type="protein sequence ID" value="KKT46670.1"/>
    <property type="molecule type" value="Genomic_DNA"/>
</dbReference>
<protein>
    <submittedName>
        <fullName evidence="2">Uncharacterized protein</fullName>
    </submittedName>
</protein>
<reference evidence="2 3" key="1">
    <citation type="journal article" date="2015" name="Nature">
        <title>rRNA introns, odd ribosomes, and small enigmatic genomes across a large radiation of phyla.</title>
        <authorList>
            <person name="Brown C.T."/>
            <person name="Hug L.A."/>
            <person name="Thomas B.C."/>
            <person name="Sharon I."/>
            <person name="Castelle C.J."/>
            <person name="Singh A."/>
            <person name="Wilkins M.J."/>
            <person name="Williams K.H."/>
            <person name="Banfield J.F."/>
        </authorList>
    </citation>
    <scope>NUCLEOTIDE SEQUENCE [LARGE SCALE GENOMIC DNA]</scope>
</reference>
<gene>
    <name evidence="2" type="ORF">UW35_C0010G0027</name>
</gene>
<comment type="caution">
    <text evidence="2">The sequence shown here is derived from an EMBL/GenBank/DDBJ whole genome shotgun (WGS) entry which is preliminary data.</text>
</comment>
<accession>A0A0G1HIC5</accession>
<organism evidence="2 3">
    <name type="scientific">Candidatus Collierbacteria bacterium GW2011_GWF2_44_15</name>
    <dbReference type="NCBI Taxonomy" id="1618404"/>
    <lineage>
        <taxon>Bacteria</taxon>
        <taxon>Candidatus Collieribacteriota</taxon>
    </lineage>
</organism>
<dbReference type="Proteomes" id="UP000033861">
    <property type="component" value="Unassembled WGS sequence"/>
</dbReference>
<evidence type="ECO:0000313" key="3">
    <source>
        <dbReference type="Proteomes" id="UP000033861"/>
    </source>
</evidence>
<evidence type="ECO:0000313" key="2">
    <source>
        <dbReference type="EMBL" id="KKT46670.1"/>
    </source>
</evidence>
<keyword evidence="1" id="KW-0472">Membrane</keyword>
<feature type="transmembrane region" description="Helical" evidence="1">
    <location>
        <begin position="38"/>
        <end position="60"/>
    </location>
</feature>
<keyword evidence="1" id="KW-1133">Transmembrane helix</keyword>